<evidence type="ECO:0000256" key="1">
    <source>
        <dbReference type="SAM" id="Coils"/>
    </source>
</evidence>
<feature type="coiled-coil region" evidence="1">
    <location>
        <begin position="24"/>
        <end position="51"/>
    </location>
</feature>
<gene>
    <name evidence="3" type="ORF">PYTT_2108</name>
</gene>
<evidence type="ECO:0000313" key="3">
    <source>
        <dbReference type="EMBL" id="SEH96140.1"/>
    </source>
</evidence>
<organism evidence="3 4">
    <name type="scientific">Akkermansia glycaniphila</name>
    <dbReference type="NCBI Taxonomy" id="1679444"/>
    <lineage>
        <taxon>Bacteria</taxon>
        <taxon>Pseudomonadati</taxon>
        <taxon>Verrucomicrobiota</taxon>
        <taxon>Verrucomicrobiia</taxon>
        <taxon>Verrucomicrobiales</taxon>
        <taxon>Akkermansiaceae</taxon>
        <taxon>Akkermansia</taxon>
    </lineage>
</organism>
<protein>
    <submittedName>
        <fullName evidence="3">Uncharacterized protein</fullName>
    </submittedName>
</protein>
<name>A0A1C7PC90_9BACT</name>
<keyword evidence="1" id="KW-0175">Coiled coil</keyword>
<dbReference type="EMBL" id="LT629973">
    <property type="protein sequence ID" value="SEH96140.1"/>
    <property type="molecule type" value="Genomic_DNA"/>
</dbReference>
<reference evidence="4" key="1">
    <citation type="submission" date="2016-09" db="EMBL/GenBank/DDBJ databases">
        <authorList>
            <person name="Koehorst J."/>
        </authorList>
    </citation>
    <scope>NUCLEOTIDE SEQUENCE [LARGE SCALE GENOMIC DNA]</scope>
</reference>
<feature type="signal peptide" evidence="2">
    <location>
        <begin position="1"/>
        <end position="19"/>
    </location>
</feature>
<evidence type="ECO:0000313" key="4">
    <source>
        <dbReference type="Proteomes" id="UP000176204"/>
    </source>
</evidence>
<keyword evidence="4" id="KW-1185">Reference proteome</keyword>
<dbReference type="RefSeq" id="WP_067775288.1">
    <property type="nucleotide sequence ID" value="NZ_LIGX01000021.1"/>
</dbReference>
<dbReference type="AlphaFoldDB" id="A0A1C7PC90"/>
<dbReference type="STRING" id="1679444.PYTT_2108"/>
<accession>A0A1C7PC90</accession>
<dbReference type="KEGG" id="agl:PYTT_2108"/>
<proteinExistence type="predicted"/>
<sequence length="343" mass="38389">MKPTYLIPLLLALPVTAYSAPHPVQQAALAATAAKKTAKQLEQDVETALKKGDAAAYEKAAQALYDHVNGIMAAAYDPILNFQPPSNPSLLIVKEEPGMGTKPAEAVVAKLQSMKATQQAWLAFREAEDAAILYPWNGDGTDYLDRRPKSISEQGDKNLFKAVRILERLRFASAVKAQYDDSTENTPYPYLPFSENEPLDKFLNNPDTQKAIDQDNMAWKNSIGLNALYESTRLQRYFSFYLHGGIWAAVTKEKHAAIQQLWEKYRDCLLHEHRAHPAYLQRITGLNQLCDETGLSKQRSHDILQYMGVLPYPKELENGLIDYAPAPWPFKTATDNLPAGTKP</sequence>
<evidence type="ECO:0000256" key="2">
    <source>
        <dbReference type="SAM" id="SignalP"/>
    </source>
</evidence>
<keyword evidence="2" id="KW-0732">Signal</keyword>
<dbReference type="Proteomes" id="UP000176204">
    <property type="component" value="Chromosome I"/>
</dbReference>
<feature type="chain" id="PRO_5014266484" evidence="2">
    <location>
        <begin position="20"/>
        <end position="343"/>
    </location>
</feature>